<dbReference type="InterPro" id="IPR011053">
    <property type="entry name" value="Single_hybrid_motif"/>
</dbReference>
<accession>A0AA38WEV9</accession>
<dbReference type="Gene3D" id="2.40.50.100">
    <property type="match status" value="1"/>
</dbReference>
<reference evidence="3" key="1">
    <citation type="submission" date="2023-03" db="EMBL/GenBank/DDBJ databases">
        <title>Chromosome-scale reference genome and RAD-based genetic map of yellow starthistle (Centaurea solstitialis) reveal putative structural variation and QTLs associated with invader traits.</title>
        <authorList>
            <person name="Reatini B."/>
            <person name="Cang F.A."/>
            <person name="Jiang Q."/>
            <person name="Mckibben M.T.W."/>
            <person name="Barker M.S."/>
            <person name="Rieseberg L.H."/>
            <person name="Dlugosch K.M."/>
        </authorList>
    </citation>
    <scope>NUCLEOTIDE SEQUENCE</scope>
    <source>
        <strain evidence="3">CAN-66</strain>
        <tissue evidence="3">Leaf</tissue>
    </source>
</reference>
<protein>
    <recommendedName>
        <fullName evidence="2">Lipoyl-binding domain-containing protein</fullName>
    </recommendedName>
</protein>
<feature type="region of interest" description="Disordered" evidence="1">
    <location>
        <begin position="126"/>
        <end position="161"/>
    </location>
</feature>
<evidence type="ECO:0000313" key="3">
    <source>
        <dbReference type="EMBL" id="KAJ9545826.1"/>
    </source>
</evidence>
<dbReference type="SUPFAM" id="SSF51230">
    <property type="entry name" value="Single hybrid motif"/>
    <property type="match status" value="1"/>
</dbReference>
<gene>
    <name evidence="3" type="ORF">OSB04_025533</name>
</gene>
<evidence type="ECO:0000259" key="2">
    <source>
        <dbReference type="Pfam" id="PF00364"/>
    </source>
</evidence>
<dbReference type="PANTHER" id="PTHR47597:SF2">
    <property type="entry name" value="LIPOYL-BINDING DOMAIN-CONTAINING PROTEIN"/>
    <property type="match status" value="1"/>
</dbReference>
<dbReference type="AlphaFoldDB" id="A0AA38WEV9"/>
<evidence type="ECO:0000256" key="1">
    <source>
        <dbReference type="SAM" id="MobiDB-lite"/>
    </source>
</evidence>
<feature type="domain" description="Lipoyl-binding" evidence="2">
    <location>
        <begin position="204"/>
        <end position="259"/>
    </location>
</feature>
<comment type="caution">
    <text evidence="3">The sequence shown here is derived from an EMBL/GenBank/DDBJ whole genome shotgun (WGS) entry which is preliminary data.</text>
</comment>
<organism evidence="3 4">
    <name type="scientific">Centaurea solstitialis</name>
    <name type="common">yellow star-thistle</name>
    <dbReference type="NCBI Taxonomy" id="347529"/>
    <lineage>
        <taxon>Eukaryota</taxon>
        <taxon>Viridiplantae</taxon>
        <taxon>Streptophyta</taxon>
        <taxon>Embryophyta</taxon>
        <taxon>Tracheophyta</taxon>
        <taxon>Spermatophyta</taxon>
        <taxon>Magnoliopsida</taxon>
        <taxon>eudicotyledons</taxon>
        <taxon>Gunneridae</taxon>
        <taxon>Pentapetalae</taxon>
        <taxon>asterids</taxon>
        <taxon>campanulids</taxon>
        <taxon>Asterales</taxon>
        <taxon>Asteraceae</taxon>
        <taxon>Carduoideae</taxon>
        <taxon>Cardueae</taxon>
        <taxon>Centaureinae</taxon>
        <taxon>Centaurea</taxon>
    </lineage>
</organism>
<dbReference type="InterPro" id="IPR000089">
    <property type="entry name" value="Biotin_lipoyl"/>
</dbReference>
<sequence>MLLRSRVKTVEANDSASTVSPLRSSFERPGVVSMHNAAWRISTQKKQAGAIVSCLKSSEVAVVDKSNGSVEKSTSTASTFPSGFEELVLGVCDETQIAELKMKIGSFEMHLKRNIKSAEAFIPVASPTEAPPIPSKPMNESAPAAQPSPPKPSSQKTNPFTNVPVEKSKKLAALEASGATGYVLVSCPTVGTFRKCRTLKGKKQPTLCKEGDIIKEGQTICYLDQFGTELPVKSDAAGEVIKILFDDGEAVGYGDPIIAVLPSFHDIK</sequence>
<keyword evidence="4" id="KW-1185">Reference proteome</keyword>
<evidence type="ECO:0000313" key="4">
    <source>
        <dbReference type="Proteomes" id="UP001172457"/>
    </source>
</evidence>
<dbReference type="EMBL" id="JARYMX010000006">
    <property type="protein sequence ID" value="KAJ9545826.1"/>
    <property type="molecule type" value="Genomic_DNA"/>
</dbReference>
<dbReference type="Pfam" id="PF00364">
    <property type="entry name" value="Biotin_lipoyl"/>
    <property type="match status" value="1"/>
</dbReference>
<name>A0AA38WEV9_9ASTR</name>
<dbReference type="Proteomes" id="UP001172457">
    <property type="component" value="Chromosome 6"/>
</dbReference>
<dbReference type="PANTHER" id="PTHR47597">
    <property type="entry name" value="IS A MEMBER OF THE PF|00364 BIOTIN-REQUIRING ENZYMES FAMILY-RELATED"/>
    <property type="match status" value="1"/>
</dbReference>
<proteinExistence type="predicted"/>
<dbReference type="CDD" id="cd06850">
    <property type="entry name" value="biotinyl_domain"/>
    <property type="match status" value="1"/>
</dbReference>
<dbReference type="InterPro" id="IPR053217">
    <property type="entry name" value="ACC_Biotin_Carrier"/>
</dbReference>